<gene>
    <name evidence="2" type="ORF">ACA1_111740</name>
</gene>
<dbReference type="VEuPathDB" id="AmoebaDB:ACA1_111740"/>
<sequence>MLGRTLSRESIPLPSARKSSSGSVSFAKQKKRNKIKANEKEETKLQAKRKASLASKLKVLSNRLESRAQRVEEEAERAKENLHLHFTTLEAALCRALRERQAELAAQIDDAADDRCATLLQHRAEASSLSLKLHFTDASDREELVEKAKKCHSVGKRQAGSKQRVEVVLDASLARRLEQSLRAHGTVNSGS</sequence>
<evidence type="ECO:0000313" key="2">
    <source>
        <dbReference type="EMBL" id="ELR19911.1"/>
    </source>
</evidence>
<proteinExistence type="predicted"/>
<feature type="compositionally biased region" description="Polar residues" evidence="1">
    <location>
        <begin position="17"/>
        <end position="26"/>
    </location>
</feature>
<dbReference type="Proteomes" id="UP000011083">
    <property type="component" value="Unassembled WGS sequence"/>
</dbReference>
<protein>
    <submittedName>
        <fullName evidence="2">Uncharacterized protein</fullName>
    </submittedName>
</protein>
<accession>L8H5Z6</accession>
<evidence type="ECO:0000256" key="1">
    <source>
        <dbReference type="SAM" id="MobiDB-lite"/>
    </source>
</evidence>
<dbReference type="GeneID" id="14920746"/>
<reference evidence="2 3" key="1">
    <citation type="journal article" date="2013" name="Genome Biol.">
        <title>Genome of Acanthamoeba castellanii highlights extensive lateral gene transfer and early evolution of tyrosine kinase signaling.</title>
        <authorList>
            <person name="Clarke M."/>
            <person name="Lohan A.J."/>
            <person name="Liu B."/>
            <person name="Lagkouvardos I."/>
            <person name="Roy S."/>
            <person name="Zafar N."/>
            <person name="Bertelli C."/>
            <person name="Schilde C."/>
            <person name="Kianianmomeni A."/>
            <person name="Burglin T.R."/>
            <person name="Frech C."/>
            <person name="Turcotte B."/>
            <person name="Kopec K.O."/>
            <person name="Synnott J.M."/>
            <person name="Choo C."/>
            <person name="Paponov I."/>
            <person name="Finkler A."/>
            <person name="Soon Heng Tan C."/>
            <person name="Hutchins A.P."/>
            <person name="Weinmeier T."/>
            <person name="Rattei T."/>
            <person name="Chu J.S."/>
            <person name="Gimenez G."/>
            <person name="Irimia M."/>
            <person name="Rigden D.J."/>
            <person name="Fitzpatrick D.A."/>
            <person name="Lorenzo-Morales J."/>
            <person name="Bateman A."/>
            <person name="Chiu C.H."/>
            <person name="Tang P."/>
            <person name="Hegemann P."/>
            <person name="Fromm H."/>
            <person name="Raoult D."/>
            <person name="Greub G."/>
            <person name="Miranda-Saavedra D."/>
            <person name="Chen N."/>
            <person name="Nash P."/>
            <person name="Ginger M.L."/>
            <person name="Horn M."/>
            <person name="Schaap P."/>
            <person name="Caler L."/>
            <person name="Loftus B."/>
        </authorList>
    </citation>
    <scope>NUCLEOTIDE SEQUENCE [LARGE SCALE GENOMIC DNA]</scope>
    <source>
        <strain evidence="2 3">Neff</strain>
    </source>
</reference>
<dbReference type="RefSeq" id="XP_004342020.1">
    <property type="nucleotide sequence ID" value="XM_004341971.1"/>
</dbReference>
<dbReference type="EMBL" id="KB007926">
    <property type="protein sequence ID" value="ELR19911.1"/>
    <property type="molecule type" value="Genomic_DNA"/>
</dbReference>
<feature type="region of interest" description="Disordered" evidence="1">
    <location>
        <begin position="1"/>
        <end position="49"/>
    </location>
</feature>
<dbReference type="AlphaFoldDB" id="L8H5Z6"/>
<feature type="compositionally biased region" description="Basic and acidic residues" evidence="1">
    <location>
        <begin position="36"/>
        <end position="45"/>
    </location>
</feature>
<keyword evidence="3" id="KW-1185">Reference proteome</keyword>
<name>L8H5Z6_ACACF</name>
<dbReference type="KEGG" id="acan:ACA1_111740"/>
<evidence type="ECO:0000313" key="3">
    <source>
        <dbReference type="Proteomes" id="UP000011083"/>
    </source>
</evidence>
<organism evidence="2 3">
    <name type="scientific">Acanthamoeba castellanii (strain ATCC 30010 / Neff)</name>
    <dbReference type="NCBI Taxonomy" id="1257118"/>
    <lineage>
        <taxon>Eukaryota</taxon>
        <taxon>Amoebozoa</taxon>
        <taxon>Discosea</taxon>
        <taxon>Longamoebia</taxon>
        <taxon>Centramoebida</taxon>
        <taxon>Acanthamoebidae</taxon>
        <taxon>Acanthamoeba</taxon>
    </lineage>
</organism>